<name>A0A8T0WHH3_PANVG</name>
<dbReference type="InterPro" id="IPR013087">
    <property type="entry name" value="Znf_C2H2_type"/>
</dbReference>
<dbReference type="Pfam" id="PF00096">
    <property type="entry name" value="zf-C2H2"/>
    <property type="match status" value="1"/>
</dbReference>
<evidence type="ECO:0000256" key="2">
    <source>
        <dbReference type="SAM" id="MobiDB-lite"/>
    </source>
</evidence>
<evidence type="ECO:0000313" key="5">
    <source>
        <dbReference type="Proteomes" id="UP000823388"/>
    </source>
</evidence>
<keyword evidence="1" id="KW-0862">Zinc</keyword>
<dbReference type="PROSITE" id="PS00028">
    <property type="entry name" value="ZINC_FINGER_C2H2_1"/>
    <property type="match status" value="4"/>
</dbReference>
<feature type="domain" description="C2H2-type" evidence="3">
    <location>
        <begin position="381"/>
        <end position="403"/>
    </location>
</feature>
<organism evidence="4 5">
    <name type="scientific">Panicum virgatum</name>
    <name type="common">Blackwell switchgrass</name>
    <dbReference type="NCBI Taxonomy" id="38727"/>
    <lineage>
        <taxon>Eukaryota</taxon>
        <taxon>Viridiplantae</taxon>
        <taxon>Streptophyta</taxon>
        <taxon>Embryophyta</taxon>
        <taxon>Tracheophyta</taxon>
        <taxon>Spermatophyta</taxon>
        <taxon>Magnoliopsida</taxon>
        <taxon>Liliopsida</taxon>
        <taxon>Poales</taxon>
        <taxon>Poaceae</taxon>
        <taxon>PACMAD clade</taxon>
        <taxon>Panicoideae</taxon>
        <taxon>Panicodae</taxon>
        <taxon>Paniceae</taxon>
        <taxon>Panicinae</taxon>
        <taxon>Panicum</taxon>
        <taxon>Panicum sect. Hiantes</taxon>
    </lineage>
</organism>
<dbReference type="Gene3D" id="3.30.160.60">
    <property type="entry name" value="Classic Zinc Finger"/>
    <property type="match status" value="2"/>
</dbReference>
<feature type="region of interest" description="Disordered" evidence="2">
    <location>
        <begin position="400"/>
        <end position="444"/>
    </location>
</feature>
<dbReference type="SUPFAM" id="SSF57667">
    <property type="entry name" value="beta-beta-alpha zinc fingers"/>
    <property type="match status" value="2"/>
</dbReference>
<dbReference type="Pfam" id="PF13912">
    <property type="entry name" value="zf-C2H2_6"/>
    <property type="match status" value="3"/>
</dbReference>
<keyword evidence="1" id="KW-0863">Zinc-finger</keyword>
<proteinExistence type="predicted"/>
<feature type="region of interest" description="Disordered" evidence="2">
    <location>
        <begin position="221"/>
        <end position="293"/>
    </location>
</feature>
<feature type="domain" description="C2H2-type" evidence="3">
    <location>
        <begin position="14"/>
        <end position="36"/>
    </location>
</feature>
<dbReference type="AlphaFoldDB" id="A0A8T0WHH3"/>
<protein>
    <recommendedName>
        <fullName evidence="3">C2H2-type domain-containing protein</fullName>
    </recommendedName>
</protein>
<feature type="region of interest" description="Disordered" evidence="2">
    <location>
        <begin position="78"/>
        <end position="98"/>
    </location>
</feature>
<evidence type="ECO:0000313" key="4">
    <source>
        <dbReference type="EMBL" id="KAG2646638.1"/>
    </source>
</evidence>
<feature type="compositionally biased region" description="Acidic residues" evidence="2">
    <location>
        <begin position="84"/>
        <end position="95"/>
    </location>
</feature>
<dbReference type="Proteomes" id="UP000823388">
    <property type="component" value="Chromosome 2K"/>
</dbReference>
<dbReference type="OrthoDB" id="9451254at2759"/>
<evidence type="ECO:0000259" key="3">
    <source>
        <dbReference type="PROSITE" id="PS50157"/>
    </source>
</evidence>
<feature type="domain" description="C2H2-type" evidence="3">
    <location>
        <begin position="100"/>
        <end position="127"/>
    </location>
</feature>
<dbReference type="InterPro" id="IPR036236">
    <property type="entry name" value="Znf_C2H2_sf"/>
</dbReference>
<dbReference type="EMBL" id="CM029039">
    <property type="protein sequence ID" value="KAG2646638.1"/>
    <property type="molecule type" value="Genomic_DNA"/>
</dbReference>
<feature type="compositionally biased region" description="Basic and acidic residues" evidence="2">
    <location>
        <begin position="283"/>
        <end position="293"/>
    </location>
</feature>
<dbReference type="PANTHER" id="PTHR46869">
    <property type="entry name" value="C2H2-LIKE ZINC FINGER PROTEIN"/>
    <property type="match status" value="1"/>
</dbReference>
<evidence type="ECO:0000256" key="1">
    <source>
        <dbReference type="PROSITE-ProRule" id="PRU00042"/>
    </source>
</evidence>
<feature type="domain" description="C2H2-type" evidence="3">
    <location>
        <begin position="295"/>
        <end position="322"/>
    </location>
</feature>
<dbReference type="PROSITE" id="PS50157">
    <property type="entry name" value="ZINC_FINGER_C2H2_2"/>
    <property type="match status" value="4"/>
</dbReference>
<gene>
    <name evidence="4" type="ORF">PVAP13_2KG524700</name>
</gene>
<dbReference type="GO" id="GO:0008270">
    <property type="term" value="F:zinc ion binding"/>
    <property type="evidence" value="ECO:0007669"/>
    <property type="project" value="UniProtKB-KW"/>
</dbReference>
<dbReference type="PANTHER" id="PTHR46869:SF6">
    <property type="entry name" value="C2H2-TYPE DOMAIN-CONTAINING PROTEIN"/>
    <property type="match status" value="1"/>
</dbReference>
<accession>A0A8T0WHH3</accession>
<keyword evidence="5" id="KW-1185">Reference proteome</keyword>
<dbReference type="SMART" id="SM00355">
    <property type="entry name" value="ZnF_C2H2"/>
    <property type="match status" value="4"/>
</dbReference>
<comment type="caution">
    <text evidence="4">The sequence shown here is derived from an EMBL/GenBank/DDBJ whole genome shotgun (WGS) entry which is preliminary data.</text>
</comment>
<reference evidence="4" key="1">
    <citation type="submission" date="2020-05" db="EMBL/GenBank/DDBJ databases">
        <title>WGS assembly of Panicum virgatum.</title>
        <authorList>
            <person name="Lovell J.T."/>
            <person name="Jenkins J."/>
            <person name="Shu S."/>
            <person name="Juenger T.E."/>
            <person name="Schmutz J."/>
        </authorList>
    </citation>
    <scope>NUCLEOTIDE SEQUENCE</scope>
    <source>
        <strain evidence="4">AP13</strain>
    </source>
</reference>
<keyword evidence="1" id="KW-0479">Metal-binding</keyword>
<sequence>MDAVEMELAAAVRHGCKVCGKSFSSGRSLGGHMRSHLPLGEAAAEGDAAEELARAAANGGRIPNGVVGYGLRENPRKTRRLSDFADEEDGGDGDGDGEHKACRECGKLFSSWRSLFRHMRSHASGGRDRDDEEDVDVEEEFVPEEAAEAEEAEMVVPTVEAPLLEPAAVTALAAAPRRRRRSMRVAAPPPARPPVLCGFEKEPEDVALCLLMLSRDTGLWSSPSPVKEERYDGASNRAGLPRSGHAHKYNPDDASTLLQHGGDAKIKGRVPNPKGRKRSSPKQQRDAVAPKRTRYECPGCGKVFSSYQALGGHRASHKRINTSCSAPKAAAAAAASPAQEPSTETYASFSTLSPSASPDSVAIGFGKLDARAAAEAAAEKFACPVCFRVFSSGQALSEHKGSHLMPADSGELYAGEAEQDQEQHSAAAAGFLDLNFPPASPEEA</sequence>